<accession>A0A5M8Q0K2</accession>
<reference evidence="1 2" key="1">
    <citation type="submission" date="2019-09" db="EMBL/GenBank/DDBJ databases">
        <title>The hologenome of the rock-dwelling lichen Lasallia pustulata.</title>
        <authorList>
            <person name="Greshake Tzovaras B."/>
            <person name="Segers F."/>
            <person name="Bicker A."/>
            <person name="Dal Grande F."/>
            <person name="Otte J."/>
            <person name="Hankeln T."/>
            <person name="Schmitt I."/>
            <person name="Ebersberger I."/>
        </authorList>
    </citation>
    <scope>NUCLEOTIDE SEQUENCE [LARGE SCALE GENOMIC DNA]</scope>
    <source>
        <strain evidence="1">A1-1</strain>
    </source>
</reference>
<dbReference type="Proteomes" id="UP000324767">
    <property type="component" value="Unassembled WGS sequence"/>
</dbReference>
<sequence>MTNPEPKPLSHQKRSNSWKKAVVYDPANHILCTEAEETLADSAKIEKIRLPKFGSRMDIYVDEDGLKDKKSLVATVNLDRLGWLVNMRRHIGSISHLYVMELSGRPHTPVVAAAA</sequence>
<evidence type="ECO:0000313" key="2">
    <source>
        <dbReference type="Proteomes" id="UP000324767"/>
    </source>
</evidence>
<proteinExistence type="predicted"/>
<protein>
    <submittedName>
        <fullName evidence="1">Uncharacterized protein</fullName>
    </submittedName>
</protein>
<dbReference type="OrthoDB" id="5284640at2759"/>
<comment type="caution">
    <text evidence="1">The sequence shown here is derived from an EMBL/GenBank/DDBJ whole genome shotgun (WGS) entry which is preliminary data.</text>
</comment>
<dbReference type="EMBL" id="VXIT01000002">
    <property type="protein sequence ID" value="KAA6415187.1"/>
    <property type="molecule type" value="Genomic_DNA"/>
</dbReference>
<gene>
    <name evidence="1" type="ORF">FRX48_01940</name>
</gene>
<evidence type="ECO:0000313" key="1">
    <source>
        <dbReference type="EMBL" id="KAA6415187.1"/>
    </source>
</evidence>
<dbReference type="AlphaFoldDB" id="A0A5M8Q0K2"/>
<organism evidence="1 2">
    <name type="scientific">Lasallia pustulata</name>
    <dbReference type="NCBI Taxonomy" id="136370"/>
    <lineage>
        <taxon>Eukaryota</taxon>
        <taxon>Fungi</taxon>
        <taxon>Dikarya</taxon>
        <taxon>Ascomycota</taxon>
        <taxon>Pezizomycotina</taxon>
        <taxon>Lecanoromycetes</taxon>
        <taxon>OSLEUM clade</taxon>
        <taxon>Umbilicariomycetidae</taxon>
        <taxon>Umbilicariales</taxon>
        <taxon>Umbilicariaceae</taxon>
        <taxon>Lasallia</taxon>
    </lineage>
</organism>
<name>A0A5M8Q0K2_9LECA</name>